<reference evidence="2" key="1">
    <citation type="journal article" date="2013" name="Genetics">
        <title>The draft genome and transcriptome of Panagrellus redivivus are shaped by the harsh demands of a free-living lifestyle.</title>
        <authorList>
            <person name="Srinivasan J."/>
            <person name="Dillman A.R."/>
            <person name="Macchietto M.G."/>
            <person name="Heikkinen L."/>
            <person name="Lakso M."/>
            <person name="Fracchia K.M."/>
            <person name="Antoshechkin I."/>
            <person name="Mortazavi A."/>
            <person name="Wong G."/>
            <person name="Sternberg P.W."/>
        </authorList>
    </citation>
    <scope>NUCLEOTIDE SEQUENCE [LARGE SCALE GENOMIC DNA]</scope>
    <source>
        <strain evidence="2">MT8872</strain>
    </source>
</reference>
<dbReference type="Proteomes" id="UP000492821">
    <property type="component" value="Unassembled WGS sequence"/>
</dbReference>
<proteinExistence type="predicted"/>
<feature type="transmembrane region" description="Helical" evidence="1">
    <location>
        <begin position="6"/>
        <end position="23"/>
    </location>
</feature>
<reference evidence="3" key="2">
    <citation type="submission" date="2020-10" db="UniProtKB">
        <authorList>
            <consortium name="WormBaseParasite"/>
        </authorList>
    </citation>
    <scope>IDENTIFICATION</scope>
</reference>
<dbReference type="WBParaSite" id="Pan_g15865.t1">
    <property type="protein sequence ID" value="Pan_g15865.t1"/>
    <property type="gene ID" value="Pan_g15865"/>
</dbReference>
<keyword evidence="1" id="KW-1133">Transmembrane helix</keyword>
<protein>
    <submittedName>
        <fullName evidence="3">Serpentine receptor class gamma</fullName>
    </submittedName>
</protein>
<keyword evidence="2" id="KW-1185">Reference proteome</keyword>
<accession>A0A7E4V2Z8</accession>
<evidence type="ECO:0000313" key="2">
    <source>
        <dbReference type="Proteomes" id="UP000492821"/>
    </source>
</evidence>
<keyword evidence="1" id="KW-0812">Transmembrane</keyword>
<dbReference type="AlphaFoldDB" id="A0A7E4V2Z8"/>
<keyword evidence="1" id="KW-0472">Membrane</keyword>
<evidence type="ECO:0000256" key="1">
    <source>
        <dbReference type="SAM" id="Phobius"/>
    </source>
</evidence>
<feature type="transmembrane region" description="Helical" evidence="1">
    <location>
        <begin position="43"/>
        <end position="64"/>
    </location>
</feature>
<feature type="transmembrane region" description="Helical" evidence="1">
    <location>
        <begin position="76"/>
        <end position="95"/>
    </location>
</feature>
<sequence>MKVFTFTFEGSCSVCMYTLSYLVKRVVKNCNNTNCLVDTKQFLISFVTFLIESSTMIITVWLFTVSDKALDLACSPALYFLIDACQCLPAWLMVFMNTGIRQTLKEHCSNAVDNLRGDRPHRMKIRISKTHSLSIQTNKF</sequence>
<name>A0A7E4V2Z8_PANRE</name>
<evidence type="ECO:0000313" key="3">
    <source>
        <dbReference type="WBParaSite" id="Pan_g15865.t1"/>
    </source>
</evidence>
<organism evidence="2 3">
    <name type="scientific">Panagrellus redivivus</name>
    <name type="common">Microworm</name>
    <dbReference type="NCBI Taxonomy" id="6233"/>
    <lineage>
        <taxon>Eukaryota</taxon>
        <taxon>Metazoa</taxon>
        <taxon>Ecdysozoa</taxon>
        <taxon>Nematoda</taxon>
        <taxon>Chromadorea</taxon>
        <taxon>Rhabditida</taxon>
        <taxon>Tylenchina</taxon>
        <taxon>Panagrolaimomorpha</taxon>
        <taxon>Panagrolaimoidea</taxon>
        <taxon>Panagrolaimidae</taxon>
        <taxon>Panagrellus</taxon>
    </lineage>
</organism>